<dbReference type="AlphaFoldDB" id="A0A2M4B2X4"/>
<sequence>MLSIFTLFTTATIGVGEMLRISVRPAVAEITTACSSEDFLKPHHTLQTITSDQPDLTKCCLPSTSIITLLSHSLFTLGLSLLLLLLQQSSSVKSFTAFSCCLRSSNFTTSAVRTAWLLLISTFVAFSGDAMQFATVKGCLLLTSEISSRSSVTLRFTVIDCFGCAASSTTTSFCSMALDAAS</sequence>
<evidence type="ECO:0000256" key="1">
    <source>
        <dbReference type="SAM" id="SignalP"/>
    </source>
</evidence>
<feature type="signal peptide" evidence="1">
    <location>
        <begin position="1"/>
        <end position="16"/>
    </location>
</feature>
<organism evidence="2">
    <name type="scientific">Anopheles triannulatus</name>
    <dbReference type="NCBI Taxonomy" id="58253"/>
    <lineage>
        <taxon>Eukaryota</taxon>
        <taxon>Metazoa</taxon>
        <taxon>Ecdysozoa</taxon>
        <taxon>Arthropoda</taxon>
        <taxon>Hexapoda</taxon>
        <taxon>Insecta</taxon>
        <taxon>Pterygota</taxon>
        <taxon>Neoptera</taxon>
        <taxon>Endopterygota</taxon>
        <taxon>Diptera</taxon>
        <taxon>Nematocera</taxon>
        <taxon>Culicoidea</taxon>
        <taxon>Culicidae</taxon>
        <taxon>Anophelinae</taxon>
        <taxon>Anopheles</taxon>
    </lineage>
</organism>
<accession>A0A2M4B2X4</accession>
<keyword evidence="1" id="KW-0732">Signal</keyword>
<feature type="chain" id="PRO_5014649709" evidence="1">
    <location>
        <begin position="17"/>
        <end position="182"/>
    </location>
</feature>
<reference evidence="2" key="1">
    <citation type="submission" date="2018-01" db="EMBL/GenBank/DDBJ databases">
        <title>An insight into the sialome of Amazonian anophelines.</title>
        <authorList>
            <person name="Ribeiro J.M."/>
            <person name="Scarpassa V."/>
            <person name="Calvo E."/>
        </authorList>
    </citation>
    <scope>NUCLEOTIDE SEQUENCE</scope>
    <source>
        <tissue evidence="2">Salivary glands</tissue>
    </source>
</reference>
<dbReference type="EMBL" id="GGFK01014056">
    <property type="protein sequence ID" value="MBW47377.1"/>
    <property type="molecule type" value="Transcribed_RNA"/>
</dbReference>
<evidence type="ECO:0000313" key="2">
    <source>
        <dbReference type="EMBL" id="MBW47377.1"/>
    </source>
</evidence>
<name>A0A2M4B2X4_9DIPT</name>
<protein>
    <submittedName>
        <fullName evidence="2">Putative secreted protein</fullName>
    </submittedName>
</protein>
<proteinExistence type="predicted"/>